<dbReference type="EMBL" id="CP126654">
    <property type="protein sequence ID" value="WJZ91292.1"/>
    <property type="molecule type" value="Genomic_DNA"/>
</dbReference>
<evidence type="ECO:0000313" key="9">
    <source>
        <dbReference type="EMBL" id="WJZ91292.1"/>
    </source>
</evidence>
<reference evidence="9 10" key="1">
    <citation type="journal article" date="2023" name="Hortic Res">
        <title>The complete reference genome for grapevine (Vitis vinifera L.) genetics and breeding.</title>
        <authorList>
            <person name="Shi X."/>
            <person name="Cao S."/>
            <person name="Wang X."/>
            <person name="Huang S."/>
            <person name="Wang Y."/>
            <person name="Liu Z."/>
            <person name="Liu W."/>
            <person name="Leng X."/>
            <person name="Peng Y."/>
            <person name="Wang N."/>
            <person name="Wang Y."/>
            <person name="Ma Z."/>
            <person name="Xu X."/>
            <person name="Zhang F."/>
            <person name="Xue H."/>
            <person name="Zhong H."/>
            <person name="Wang Y."/>
            <person name="Zhang K."/>
            <person name="Velt A."/>
            <person name="Avia K."/>
            <person name="Holtgrawe D."/>
            <person name="Grimplet J."/>
            <person name="Matus J.T."/>
            <person name="Ware D."/>
            <person name="Wu X."/>
            <person name="Wang H."/>
            <person name="Liu C."/>
            <person name="Fang Y."/>
            <person name="Rustenholz C."/>
            <person name="Cheng Z."/>
            <person name="Xiao H."/>
            <person name="Zhou Y."/>
        </authorList>
    </citation>
    <scope>NUCLEOTIDE SEQUENCE [LARGE SCALE GENOMIC DNA]</scope>
    <source>
        <strain evidence="10">cv. Pinot noir / PN40024</strain>
        <tissue evidence="9">Leaf</tissue>
    </source>
</reference>
<evidence type="ECO:0000256" key="4">
    <source>
        <dbReference type="ARBA" id="ARBA00022702"/>
    </source>
</evidence>
<protein>
    <recommendedName>
        <fullName evidence="11">Rapid ALkalinization Factor</fullName>
    </recommendedName>
</protein>
<comment type="similarity">
    <text evidence="2">Belongs to the plant rapid alkalinization factor (RALF) family.</text>
</comment>
<keyword evidence="10" id="KW-1185">Reference proteome</keyword>
<evidence type="ECO:0000256" key="1">
    <source>
        <dbReference type="ARBA" id="ARBA00004613"/>
    </source>
</evidence>
<dbReference type="PANTHER" id="PTHR34270:SF5">
    <property type="entry name" value="PROTEIN RALF-LIKE 10-RELATED"/>
    <property type="match status" value="1"/>
</dbReference>
<dbReference type="PANTHER" id="PTHR34270">
    <property type="entry name" value="PROTEIN RALF-LIKE 15-RELATED"/>
    <property type="match status" value="1"/>
</dbReference>
<evidence type="ECO:0000256" key="3">
    <source>
        <dbReference type="ARBA" id="ARBA00022525"/>
    </source>
</evidence>
<keyword evidence="5 8" id="KW-0732">Signal</keyword>
<evidence type="ECO:0000256" key="5">
    <source>
        <dbReference type="ARBA" id="ARBA00022729"/>
    </source>
</evidence>
<evidence type="ECO:0000256" key="2">
    <source>
        <dbReference type="ARBA" id="ARBA00009178"/>
    </source>
</evidence>
<organism evidence="9 10">
    <name type="scientific">Vitis vinifera</name>
    <name type="common">Grape</name>
    <dbReference type="NCBI Taxonomy" id="29760"/>
    <lineage>
        <taxon>Eukaryota</taxon>
        <taxon>Viridiplantae</taxon>
        <taxon>Streptophyta</taxon>
        <taxon>Embryophyta</taxon>
        <taxon>Tracheophyta</taxon>
        <taxon>Spermatophyta</taxon>
        <taxon>Magnoliopsida</taxon>
        <taxon>eudicotyledons</taxon>
        <taxon>Gunneridae</taxon>
        <taxon>Pentapetalae</taxon>
        <taxon>rosids</taxon>
        <taxon>Vitales</taxon>
        <taxon>Vitaceae</taxon>
        <taxon>Viteae</taxon>
        <taxon>Vitis</taxon>
    </lineage>
</organism>
<feature type="signal peptide" evidence="8">
    <location>
        <begin position="1"/>
        <end position="25"/>
    </location>
</feature>
<sequence>MGLSITKQWVVFALLCMVLLNNVQAISIDNGVLDPCKGPKPPVGCVSDSHAPRQEANPWNRGCSKITQCRDLALNLYLHRRHQMALQESLAKFKKQQEKCQLTLISIATEARSLEPRVP</sequence>
<dbReference type="InterPro" id="IPR008801">
    <property type="entry name" value="RALF"/>
</dbReference>
<feature type="chain" id="PRO_5045544631" description="Rapid ALkalinization Factor" evidence="8">
    <location>
        <begin position="26"/>
        <end position="119"/>
    </location>
</feature>
<accession>A0ABY9C8A5</accession>
<evidence type="ECO:0008006" key="11">
    <source>
        <dbReference type="Google" id="ProtNLM"/>
    </source>
</evidence>
<gene>
    <name evidence="9" type="ORF">VitviT2T_010379</name>
</gene>
<evidence type="ECO:0000313" key="10">
    <source>
        <dbReference type="Proteomes" id="UP001227230"/>
    </source>
</evidence>
<keyword evidence="4" id="KW-0372">Hormone</keyword>
<comment type="subcellular location">
    <subcellularLocation>
        <location evidence="1">Secreted</location>
    </subcellularLocation>
</comment>
<dbReference type="Proteomes" id="UP001227230">
    <property type="component" value="Chromosome 7"/>
</dbReference>
<evidence type="ECO:0000256" key="8">
    <source>
        <dbReference type="SAM" id="SignalP"/>
    </source>
</evidence>
<evidence type="ECO:0000256" key="7">
    <source>
        <dbReference type="ARBA" id="ARBA00037228"/>
    </source>
</evidence>
<name>A0ABY9C8A5_VITVI</name>
<keyword evidence="6" id="KW-1015">Disulfide bond</keyword>
<comment type="function">
    <text evidence="7">Cell signaling peptide that may regulate plant stress, growth, and development. Mediates a rapid alkalinization of extracellular space by mediating a transient increase in the cytoplasmic Ca(2+) concentration leading to a calcium-dependent signaling events through a cell surface receptor and a concomitant activation of some intracellular mitogen-activated protein kinases.</text>
</comment>
<keyword evidence="3" id="KW-0964">Secreted</keyword>
<dbReference type="Pfam" id="PF05498">
    <property type="entry name" value="RALF"/>
    <property type="match status" value="1"/>
</dbReference>
<evidence type="ECO:0000256" key="6">
    <source>
        <dbReference type="ARBA" id="ARBA00023157"/>
    </source>
</evidence>
<proteinExistence type="inferred from homology"/>